<sequence length="120" mass="13667">MHDSSPSSLTFDEQAVLSKIPYSKKDEEYSYYESLIPELKRRQPSDTPRILVITDVQKDYDDLIAIMFLSEMRRLGVVEIAGFITNHEPALRRAKFLRTIVHLLGMGHIEVAEGTSGVEN</sequence>
<dbReference type="EMBL" id="MU864499">
    <property type="protein sequence ID" value="KAK4184216.1"/>
    <property type="molecule type" value="Genomic_DNA"/>
</dbReference>
<dbReference type="InterPro" id="IPR036452">
    <property type="entry name" value="Ribo_hydro-like"/>
</dbReference>
<accession>A0AAN6WMU8</accession>
<organism evidence="1 2">
    <name type="scientific">Podospora australis</name>
    <dbReference type="NCBI Taxonomy" id="1536484"/>
    <lineage>
        <taxon>Eukaryota</taxon>
        <taxon>Fungi</taxon>
        <taxon>Dikarya</taxon>
        <taxon>Ascomycota</taxon>
        <taxon>Pezizomycotina</taxon>
        <taxon>Sordariomycetes</taxon>
        <taxon>Sordariomycetidae</taxon>
        <taxon>Sordariales</taxon>
        <taxon>Podosporaceae</taxon>
        <taxon>Podospora</taxon>
    </lineage>
</organism>
<dbReference type="Gene3D" id="3.90.245.10">
    <property type="entry name" value="Ribonucleoside hydrolase-like"/>
    <property type="match status" value="1"/>
</dbReference>
<reference evidence="1" key="2">
    <citation type="submission" date="2023-05" db="EMBL/GenBank/DDBJ databases">
        <authorList>
            <consortium name="Lawrence Berkeley National Laboratory"/>
            <person name="Steindorff A."/>
            <person name="Hensen N."/>
            <person name="Bonometti L."/>
            <person name="Westerberg I."/>
            <person name="Brannstrom I.O."/>
            <person name="Guillou S."/>
            <person name="Cros-Aarteil S."/>
            <person name="Calhoun S."/>
            <person name="Haridas S."/>
            <person name="Kuo A."/>
            <person name="Mondo S."/>
            <person name="Pangilinan J."/>
            <person name="Riley R."/>
            <person name="Labutti K."/>
            <person name="Andreopoulos B."/>
            <person name="Lipzen A."/>
            <person name="Chen C."/>
            <person name="Yanf M."/>
            <person name="Daum C."/>
            <person name="Ng V."/>
            <person name="Clum A."/>
            <person name="Ohm R."/>
            <person name="Martin F."/>
            <person name="Silar P."/>
            <person name="Natvig D."/>
            <person name="Lalanne C."/>
            <person name="Gautier V."/>
            <person name="Ament-Velasquez S.L."/>
            <person name="Kruys A."/>
            <person name="Hutchinson M.I."/>
            <person name="Powell A.J."/>
            <person name="Barry K."/>
            <person name="Miller A.N."/>
            <person name="Grigoriev I.V."/>
            <person name="Debuchy R."/>
            <person name="Gladieux P."/>
            <person name="Thoren M.H."/>
            <person name="Johannesson H."/>
        </authorList>
    </citation>
    <scope>NUCLEOTIDE SEQUENCE</scope>
    <source>
        <strain evidence="1">PSN309</strain>
    </source>
</reference>
<keyword evidence="2" id="KW-1185">Reference proteome</keyword>
<gene>
    <name evidence="1" type="ORF">QBC35DRAFT_455508</name>
</gene>
<comment type="caution">
    <text evidence="1">The sequence shown here is derived from an EMBL/GenBank/DDBJ whole genome shotgun (WGS) entry which is preliminary data.</text>
</comment>
<name>A0AAN6WMU8_9PEZI</name>
<proteinExistence type="predicted"/>
<evidence type="ECO:0000313" key="2">
    <source>
        <dbReference type="Proteomes" id="UP001302126"/>
    </source>
</evidence>
<protein>
    <recommendedName>
        <fullName evidence="3">Inosine/uridine-preferring nucleoside hydrolase domain-containing protein</fullName>
    </recommendedName>
</protein>
<dbReference type="AlphaFoldDB" id="A0AAN6WMU8"/>
<dbReference type="GO" id="GO:0016799">
    <property type="term" value="F:hydrolase activity, hydrolyzing N-glycosyl compounds"/>
    <property type="evidence" value="ECO:0007669"/>
    <property type="project" value="InterPro"/>
</dbReference>
<evidence type="ECO:0000313" key="1">
    <source>
        <dbReference type="EMBL" id="KAK4184216.1"/>
    </source>
</evidence>
<dbReference type="Proteomes" id="UP001302126">
    <property type="component" value="Unassembled WGS sequence"/>
</dbReference>
<evidence type="ECO:0008006" key="3">
    <source>
        <dbReference type="Google" id="ProtNLM"/>
    </source>
</evidence>
<reference evidence="1" key="1">
    <citation type="journal article" date="2023" name="Mol. Phylogenet. Evol.">
        <title>Genome-scale phylogeny and comparative genomics of the fungal order Sordariales.</title>
        <authorList>
            <person name="Hensen N."/>
            <person name="Bonometti L."/>
            <person name="Westerberg I."/>
            <person name="Brannstrom I.O."/>
            <person name="Guillou S."/>
            <person name="Cros-Aarteil S."/>
            <person name="Calhoun S."/>
            <person name="Haridas S."/>
            <person name="Kuo A."/>
            <person name="Mondo S."/>
            <person name="Pangilinan J."/>
            <person name="Riley R."/>
            <person name="LaButti K."/>
            <person name="Andreopoulos B."/>
            <person name="Lipzen A."/>
            <person name="Chen C."/>
            <person name="Yan M."/>
            <person name="Daum C."/>
            <person name="Ng V."/>
            <person name="Clum A."/>
            <person name="Steindorff A."/>
            <person name="Ohm R.A."/>
            <person name="Martin F."/>
            <person name="Silar P."/>
            <person name="Natvig D.O."/>
            <person name="Lalanne C."/>
            <person name="Gautier V."/>
            <person name="Ament-Velasquez S.L."/>
            <person name="Kruys A."/>
            <person name="Hutchinson M.I."/>
            <person name="Powell A.J."/>
            <person name="Barry K."/>
            <person name="Miller A.N."/>
            <person name="Grigoriev I.V."/>
            <person name="Debuchy R."/>
            <person name="Gladieux P."/>
            <person name="Hiltunen Thoren M."/>
            <person name="Johannesson H."/>
        </authorList>
    </citation>
    <scope>NUCLEOTIDE SEQUENCE</scope>
    <source>
        <strain evidence="1">PSN309</strain>
    </source>
</reference>